<keyword evidence="1" id="KW-1133">Transmembrane helix</keyword>
<organism evidence="2">
    <name type="scientific">marine metagenome</name>
    <dbReference type="NCBI Taxonomy" id="408172"/>
    <lineage>
        <taxon>unclassified sequences</taxon>
        <taxon>metagenomes</taxon>
        <taxon>ecological metagenomes</taxon>
    </lineage>
</organism>
<evidence type="ECO:0008006" key="3">
    <source>
        <dbReference type="Google" id="ProtNLM"/>
    </source>
</evidence>
<feature type="non-terminal residue" evidence="2">
    <location>
        <position position="1"/>
    </location>
</feature>
<dbReference type="EMBL" id="UINC01165003">
    <property type="protein sequence ID" value="SVD66147.1"/>
    <property type="molecule type" value="Genomic_DNA"/>
</dbReference>
<feature type="non-terminal residue" evidence="2">
    <location>
        <position position="131"/>
    </location>
</feature>
<evidence type="ECO:0000256" key="1">
    <source>
        <dbReference type="SAM" id="Phobius"/>
    </source>
</evidence>
<feature type="transmembrane region" description="Helical" evidence="1">
    <location>
        <begin position="22"/>
        <end position="44"/>
    </location>
</feature>
<dbReference type="InterPro" id="IPR012902">
    <property type="entry name" value="N_methyl_site"/>
</dbReference>
<dbReference type="AlphaFoldDB" id="A0A382X4L7"/>
<dbReference type="NCBIfam" id="TIGR02532">
    <property type="entry name" value="IV_pilin_GFxxxE"/>
    <property type="match status" value="1"/>
</dbReference>
<reference evidence="2" key="1">
    <citation type="submission" date="2018-05" db="EMBL/GenBank/DDBJ databases">
        <authorList>
            <person name="Lanie J.A."/>
            <person name="Ng W.-L."/>
            <person name="Kazmierczak K.M."/>
            <person name="Andrzejewski T.M."/>
            <person name="Davidsen T.M."/>
            <person name="Wayne K.J."/>
            <person name="Tettelin H."/>
            <person name="Glass J.I."/>
            <person name="Rusch D."/>
            <person name="Podicherti R."/>
            <person name="Tsui H.-C.T."/>
            <person name="Winkler M.E."/>
        </authorList>
    </citation>
    <scope>NUCLEOTIDE SEQUENCE</scope>
</reference>
<proteinExistence type="predicted"/>
<keyword evidence="1" id="KW-0472">Membrane</keyword>
<name>A0A382X4L7_9ZZZZ</name>
<keyword evidence="1" id="KW-0812">Transmembrane</keyword>
<gene>
    <name evidence="2" type="ORF">METZ01_LOCUS419001</name>
</gene>
<dbReference type="Pfam" id="PF07963">
    <property type="entry name" value="N_methyl"/>
    <property type="match status" value="1"/>
</dbReference>
<accession>A0A382X4L7</accession>
<evidence type="ECO:0000313" key="2">
    <source>
        <dbReference type="EMBL" id="SVD66147.1"/>
    </source>
</evidence>
<sequence>VNDLPSQHPGNRSNCGFTLLEVIIALSVFGFLIGGLLALLPWGVEGAGNVRDRNVAYGMTDAIQVELELMGFGLVESLTDEDRIIELVAPSDGREVRWEPNSNQISEFPIAKSQLDELDKELPAGQRYFLI</sequence>
<protein>
    <recommendedName>
        <fullName evidence="3">Prepilin-type N-terminal cleavage/methylation domain-containing protein</fullName>
    </recommendedName>
</protein>